<dbReference type="Proteomes" id="UP000055316">
    <property type="component" value="Plasmid pKK1"/>
</dbReference>
<dbReference type="EMBL" id="AP014865">
    <property type="protein sequence ID" value="BAR87229.1"/>
    <property type="molecule type" value="Genomic_DNA"/>
</dbReference>
<sequence>MQDFNIETVNRDASDKYKGFRYQKFRVAIKMLQLIKLNSKNNIIALPESREDGHFIDDEGHEHLEQDKLYEKGFSFNSSEIQKTMINFLDNYIELKKDPYINFIFFTNTSYVSENQTKKLNQIGLNVLEKPILEYMVEKDFNDDVVNFISKYLIHTYRETYSIEEDKPETYHINYLTIKKMVNDEWVEFLEKISFKFDESNLEILSQELDKEIKECQFFSAEHFGKENLIKRNLLDVIDERMTQKHVTQKIINVDSVRIIYKEAESMNSELVIDEIYPYWDDVENESEGEVLRNLKEKILTVCPEFKGNTIKRYIREAATVKDEIKRFDKRQINSLKYRVYESMGKFFDEEFKYNENFTYEHLNEAIKTLRESVVTDLNQLKKDYNYGIRNDITVQKVAMLLIDECFYSFDEV</sequence>
<organism evidence="1 2">
    <name type="scientific">Bacillus thuringiensis subsp. tolworthi</name>
    <dbReference type="NCBI Taxonomy" id="1442"/>
    <lineage>
        <taxon>Bacteria</taxon>
        <taxon>Bacillati</taxon>
        <taxon>Bacillota</taxon>
        <taxon>Bacilli</taxon>
        <taxon>Bacillales</taxon>
        <taxon>Bacillaceae</taxon>
        <taxon>Bacillus</taxon>
        <taxon>Bacillus cereus group</taxon>
    </lineage>
</organism>
<protein>
    <submittedName>
        <fullName evidence="1">Uncharacterized protein</fullName>
    </submittedName>
</protein>
<dbReference type="AlphaFoldDB" id="A0A9W4AEU6"/>
<evidence type="ECO:0000313" key="2">
    <source>
        <dbReference type="Proteomes" id="UP000055316"/>
    </source>
</evidence>
<name>A0A9W4AEU6_BACTO</name>
<evidence type="ECO:0000313" key="1">
    <source>
        <dbReference type="EMBL" id="BAR87229.1"/>
    </source>
</evidence>
<accession>A0A9W4AEU6</accession>
<reference evidence="1 2" key="1">
    <citation type="submission" date="2015-05" db="EMBL/GenBank/DDBJ databases">
        <title>Whole genome sequence of Bacillus thuringiensis serovar tolworthi Pasteur Institute Standard strain.</title>
        <authorList>
            <person name="Kanda K."/>
            <person name="Nakashima K."/>
            <person name="Nagano Y."/>
        </authorList>
    </citation>
    <scope>NUCLEOTIDE SEQUENCE [LARGE SCALE GENOMIC DNA]</scope>
    <source>
        <strain evidence="1 2">Pasteur Institute Standard strain</strain>
        <plasmid evidence="2">pKK1 DNA</plasmid>
    </source>
</reference>
<keyword evidence="1" id="KW-0614">Plasmid</keyword>
<dbReference type="RefSeq" id="WP_060852645.1">
    <property type="nucleotide sequence ID" value="NZ_AP014865.1"/>
</dbReference>
<geneLocation type="plasmid" evidence="2">
    <name>pKK1 DNA</name>
</geneLocation>
<proteinExistence type="predicted"/>
<gene>
    <name evidence="1" type="ORF">KNN_06495</name>
</gene>